<dbReference type="AlphaFoldDB" id="A0A7W9PHP9"/>
<dbReference type="EMBL" id="JACHIT010000002">
    <property type="protein sequence ID" value="MBB5916280.1"/>
    <property type="molecule type" value="Genomic_DNA"/>
</dbReference>
<keyword evidence="1" id="KW-1133">Transmembrane helix</keyword>
<feature type="transmembrane region" description="Helical" evidence="1">
    <location>
        <begin position="144"/>
        <end position="163"/>
    </location>
</feature>
<gene>
    <name evidence="2" type="ORF">BJY24_005192</name>
</gene>
<dbReference type="RefSeq" id="WP_040750817.1">
    <property type="nucleotide sequence ID" value="NZ_JACHIT010000002.1"/>
</dbReference>
<name>A0A7W9PHP9_9NOCA</name>
<proteinExistence type="predicted"/>
<reference evidence="2 3" key="1">
    <citation type="submission" date="2020-08" db="EMBL/GenBank/DDBJ databases">
        <title>Sequencing the genomes of 1000 actinobacteria strains.</title>
        <authorList>
            <person name="Klenk H.-P."/>
        </authorList>
    </citation>
    <scope>NUCLEOTIDE SEQUENCE [LARGE SCALE GENOMIC DNA]</scope>
    <source>
        <strain evidence="2 3">DSM 43582</strain>
    </source>
</reference>
<dbReference type="InterPro" id="IPR046498">
    <property type="entry name" value="Rv1476-like"/>
</dbReference>
<accession>A0A7W9PHP9</accession>
<keyword evidence="1" id="KW-0812">Transmembrane</keyword>
<sequence length="173" mass="17973">MTVFDTLTPKAALPPDTDLNAILKDLADDHVATPKGQKQSEGALAAIAGDAREQGIPLSIVVVQGNKGRESDLRDLATAVGKTERGTVAVFSDDMVGTYSDSIPRARLEWAEDPAKGKGVGHADTAAQIVVGRLEAPQKVSPTVATSVLLAALLVVIGALYWVKARRAAPAPA</sequence>
<comment type="caution">
    <text evidence="2">The sequence shown here is derived from an EMBL/GenBank/DDBJ whole genome shotgun (WGS) entry which is preliminary data.</text>
</comment>
<evidence type="ECO:0008006" key="4">
    <source>
        <dbReference type="Google" id="ProtNLM"/>
    </source>
</evidence>
<evidence type="ECO:0000256" key="1">
    <source>
        <dbReference type="SAM" id="Phobius"/>
    </source>
</evidence>
<keyword evidence="1" id="KW-0472">Membrane</keyword>
<evidence type="ECO:0000313" key="2">
    <source>
        <dbReference type="EMBL" id="MBB5916280.1"/>
    </source>
</evidence>
<dbReference type="Proteomes" id="UP000540412">
    <property type="component" value="Unassembled WGS sequence"/>
</dbReference>
<dbReference type="Pfam" id="PF20381">
    <property type="entry name" value="Rv1476"/>
    <property type="match status" value="1"/>
</dbReference>
<keyword evidence="3" id="KW-1185">Reference proteome</keyword>
<protein>
    <recommendedName>
        <fullName evidence="4">TPM domain-containing protein</fullName>
    </recommendedName>
</protein>
<evidence type="ECO:0000313" key="3">
    <source>
        <dbReference type="Proteomes" id="UP000540412"/>
    </source>
</evidence>
<organism evidence="2 3">
    <name type="scientific">Nocardia transvalensis</name>
    <dbReference type="NCBI Taxonomy" id="37333"/>
    <lineage>
        <taxon>Bacteria</taxon>
        <taxon>Bacillati</taxon>
        <taxon>Actinomycetota</taxon>
        <taxon>Actinomycetes</taxon>
        <taxon>Mycobacteriales</taxon>
        <taxon>Nocardiaceae</taxon>
        <taxon>Nocardia</taxon>
    </lineage>
</organism>